<evidence type="ECO:0000313" key="7">
    <source>
        <dbReference type="EMBL" id="GES09390.1"/>
    </source>
</evidence>
<dbReference type="Pfam" id="PF00330">
    <property type="entry name" value="Aconitase"/>
    <property type="match status" value="2"/>
</dbReference>
<evidence type="ECO:0000256" key="2">
    <source>
        <dbReference type="ARBA" id="ARBA00022723"/>
    </source>
</evidence>
<keyword evidence="5" id="KW-0456">Lyase</keyword>
<dbReference type="GO" id="GO:0046872">
    <property type="term" value="F:metal ion binding"/>
    <property type="evidence" value="ECO:0007669"/>
    <property type="project" value="UniProtKB-KW"/>
</dbReference>
<keyword evidence="3" id="KW-0408">Iron</keyword>
<dbReference type="Proteomes" id="UP000331127">
    <property type="component" value="Unassembled WGS sequence"/>
</dbReference>
<accession>A0A5M3WLM3</accession>
<dbReference type="EMBL" id="BLAE01000015">
    <property type="protein sequence ID" value="GES09390.1"/>
    <property type="molecule type" value="Genomic_DNA"/>
</dbReference>
<reference evidence="7 8" key="1">
    <citation type="submission" date="2019-10" db="EMBL/GenBank/DDBJ databases">
        <title>Whole genome shotgun sequence of Acrocarpospora macrocephala NBRC 16266.</title>
        <authorList>
            <person name="Ichikawa N."/>
            <person name="Kimura A."/>
            <person name="Kitahashi Y."/>
            <person name="Komaki H."/>
            <person name="Oguchi A."/>
        </authorList>
    </citation>
    <scope>NUCLEOTIDE SEQUENCE [LARGE SCALE GENOMIC DNA]</scope>
    <source>
        <strain evidence="7 8">NBRC 16266</strain>
    </source>
</reference>
<dbReference type="InterPro" id="IPR015931">
    <property type="entry name" value="Acnase/IPM_dHydase_lsu_aba_1/3"/>
</dbReference>
<evidence type="ECO:0000256" key="5">
    <source>
        <dbReference type="ARBA" id="ARBA00023239"/>
    </source>
</evidence>
<dbReference type="PRINTS" id="PR00415">
    <property type="entry name" value="ACONITASE"/>
</dbReference>
<protein>
    <submittedName>
        <fullName evidence="7">3-isopropylmalate dehydratase large subunit</fullName>
    </submittedName>
</protein>
<dbReference type="InterPro" id="IPR001030">
    <property type="entry name" value="Acoase/IPM_deHydtase_lsu_aba"/>
</dbReference>
<dbReference type="NCBIfam" id="NF001614">
    <property type="entry name" value="PRK00402.1"/>
    <property type="match status" value="1"/>
</dbReference>
<comment type="caution">
    <text evidence="7">The sequence shown here is derived from an EMBL/GenBank/DDBJ whole genome shotgun (WGS) entry which is preliminary data.</text>
</comment>
<evidence type="ECO:0000259" key="6">
    <source>
        <dbReference type="Pfam" id="PF00330"/>
    </source>
</evidence>
<gene>
    <name evidence="7" type="primary">leuC_2</name>
    <name evidence="7" type="ORF">Amac_029860</name>
</gene>
<feature type="domain" description="Aconitase/3-isopropylmalate dehydratase large subunit alpha/beta/alpha" evidence="6">
    <location>
        <begin position="29"/>
        <end position="277"/>
    </location>
</feature>
<keyword evidence="1" id="KW-0004">4Fe-4S</keyword>
<dbReference type="InterPro" id="IPR006251">
    <property type="entry name" value="Homoacnase/IPMdehydase_lsu"/>
</dbReference>
<name>A0A5M3WLM3_9ACTN</name>
<dbReference type="GO" id="GO:0043436">
    <property type="term" value="P:oxoacid metabolic process"/>
    <property type="evidence" value="ECO:0007669"/>
    <property type="project" value="UniProtKB-ARBA"/>
</dbReference>
<dbReference type="NCBIfam" id="TIGR01343">
    <property type="entry name" value="hacA_fam"/>
    <property type="match status" value="1"/>
</dbReference>
<dbReference type="PANTHER" id="PTHR43822">
    <property type="entry name" value="HOMOACONITASE, MITOCHONDRIAL-RELATED"/>
    <property type="match status" value="1"/>
</dbReference>
<keyword evidence="8" id="KW-1185">Reference proteome</keyword>
<evidence type="ECO:0000256" key="3">
    <source>
        <dbReference type="ARBA" id="ARBA00023004"/>
    </source>
</evidence>
<dbReference type="SUPFAM" id="SSF53732">
    <property type="entry name" value="Aconitase iron-sulfur domain"/>
    <property type="match status" value="1"/>
</dbReference>
<feature type="domain" description="Aconitase/3-isopropylmalate dehydratase large subunit alpha/beta/alpha" evidence="6">
    <location>
        <begin position="288"/>
        <end position="413"/>
    </location>
</feature>
<keyword evidence="2" id="KW-0479">Metal-binding</keyword>
<dbReference type="GO" id="GO:0008652">
    <property type="term" value="P:amino acid biosynthetic process"/>
    <property type="evidence" value="ECO:0007669"/>
    <property type="project" value="InterPro"/>
</dbReference>
<evidence type="ECO:0000256" key="1">
    <source>
        <dbReference type="ARBA" id="ARBA00022485"/>
    </source>
</evidence>
<dbReference type="InterPro" id="IPR050067">
    <property type="entry name" value="IPM_dehydratase_rel_enz"/>
</dbReference>
<organism evidence="7 8">
    <name type="scientific">Acrocarpospora macrocephala</name>
    <dbReference type="NCBI Taxonomy" id="150177"/>
    <lineage>
        <taxon>Bacteria</taxon>
        <taxon>Bacillati</taxon>
        <taxon>Actinomycetota</taxon>
        <taxon>Actinomycetes</taxon>
        <taxon>Streptosporangiales</taxon>
        <taxon>Streptosporangiaceae</taxon>
        <taxon>Acrocarpospora</taxon>
    </lineage>
</organism>
<dbReference type="InterPro" id="IPR036008">
    <property type="entry name" value="Aconitase_4Fe-4S_dom"/>
</dbReference>
<dbReference type="OrthoDB" id="9802769at2"/>
<proteinExistence type="predicted"/>
<evidence type="ECO:0000313" key="8">
    <source>
        <dbReference type="Proteomes" id="UP000331127"/>
    </source>
</evidence>
<evidence type="ECO:0000256" key="4">
    <source>
        <dbReference type="ARBA" id="ARBA00023014"/>
    </source>
</evidence>
<dbReference type="AlphaFoldDB" id="A0A5M3WLM3"/>
<sequence length="425" mass="44911">MGMTMTEKILASSAGVQEVRAGDTVTVDVETIVMLDSTFQPARLSEERWDDVISVRHPERIAIVLDHLVPANTEMTAQAHRLARQFAARFGITRLHDVGADQGISHVIVAENGYAIPGTVLVNSDSHACALGAFNCAAIAVGRPDMVYTAVTGQTWFVAGETVRYDLHGSLRPGVSAKDVFLMIAGRWGAHTGQNIEYGGPGIASLNMNARRTIATMGTELSANFSVFEPDDLMLGYLAERNPGAVPRPTMPDPDARYVARREIDLGAVEPLVALPDGVLNQTVAIAEVEGRRIDQAFIGSCANGMLDDLEAAAQVLRGRKVAPGTRLIVTPGSQAVYLAAVRSGIVEVLMDAGAIVTPATCGACFGGNLGVLAPDEVCITASTRNFKGRMGASSAQIYMASPATVAASAIEGRIARASGYFERD</sequence>
<dbReference type="Gene3D" id="3.30.499.10">
    <property type="entry name" value="Aconitase, domain 3"/>
    <property type="match status" value="2"/>
</dbReference>
<dbReference type="GO" id="GO:0051539">
    <property type="term" value="F:4 iron, 4 sulfur cluster binding"/>
    <property type="evidence" value="ECO:0007669"/>
    <property type="project" value="UniProtKB-KW"/>
</dbReference>
<dbReference type="PANTHER" id="PTHR43822:SF2">
    <property type="entry name" value="HOMOACONITASE, MITOCHONDRIAL"/>
    <property type="match status" value="1"/>
</dbReference>
<keyword evidence="4" id="KW-0411">Iron-sulfur</keyword>
<dbReference type="GO" id="GO:0016836">
    <property type="term" value="F:hydro-lyase activity"/>
    <property type="evidence" value="ECO:0007669"/>
    <property type="project" value="InterPro"/>
</dbReference>